<proteinExistence type="predicted"/>
<dbReference type="AlphaFoldDB" id="A0A6C0DU95"/>
<dbReference type="SUPFAM" id="SSF52540">
    <property type="entry name" value="P-loop containing nucleoside triphosphate hydrolases"/>
    <property type="match status" value="1"/>
</dbReference>
<evidence type="ECO:0000313" key="1">
    <source>
        <dbReference type="EMBL" id="QHT20397.1"/>
    </source>
</evidence>
<sequence>MAERDPYKYRLNTTEPVVFKTLKNAQNVEAIAKIFANNKPNYKLKPNPYFVIVVGAPGVGKTKKTQQILKKMGMEYNDFYNISLDSLVERVEPYRKVTKRLYNTLKAKKERSEEHNMTEKNYALLSEVYLPTIMSKNINFSLNATEKAKINKIAAIGDATVEEPLKKEKVETGLTHLNELRSEGLKYGVMNELNIIYDTTLVSKKDKVKEDIMPILEMNKNVKYKIIVILVTAEARNIQNRIKGRHKKMLEEKDPYIRAINPHLTDMFIKQNKEGFDNAKKYFTSDEYESEIYTKDDFKFIEESNPPNNYNKNNNYRRTLKRFFGNTNNF</sequence>
<name>A0A6C0DU95_9ZZZZ</name>
<organism evidence="1">
    <name type="scientific">viral metagenome</name>
    <dbReference type="NCBI Taxonomy" id="1070528"/>
    <lineage>
        <taxon>unclassified sequences</taxon>
        <taxon>metagenomes</taxon>
        <taxon>organismal metagenomes</taxon>
    </lineage>
</organism>
<protein>
    <recommendedName>
        <fullName evidence="2">Zeta toxin domain-containing protein</fullName>
    </recommendedName>
</protein>
<reference evidence="1" key="1">
    <citation type="journal article" date="2020" name="Nature">
        <title>Giant virus diversity and host interactions through global metagenomics.</title>
        <authorList>
            <person name="Schulz F."/>
            <person name="Roux S."/>
            <person name="Paez-Espino D."/>
            <person name="Jungbluth S."/>
            <person name="Walsh D.A."/>
            <person name="Denef V.J."/>
            <person name="McMahon K.D."/>
            <person name="Konstantinidis K.T."/>
            <person name="Eloe-Fadrosh E.A."/>
            <person name="Kyrpides N.C."/>
            <person name="Woyke T."/>
        </authorList>
    </citation>
    <scope>NUCLEOTIDE SEQUENCE</scope>
    <source>
        <strain evidence="1">GVMAG-M-3300023174-60</strain>
    </source>
</reference>
<evidence type="ECO:0008006" key="2">
    <source>
        <dbReference type="Google" id="ProtNLM"/>
    </source>
</evidence>
<dbReference type="EMBL" id="MN739677">
    <property type="protein sequence ID" value="QHT20397.1"/>
    <property type="molecule type" value="Genomic_DNA"/>
</dbReference>
<dbReference type="Gene3D" id="3.40.50.300">
    <property type="entry name" value="P-loop containing nucleotide triphosphate hydrolases"/>
    <property type="match status" value="1"/>
</dbReference>
<accession>A0A6C0DU95</accession>
<dbReference type="InterPro" id="IPR027417">
    <property type="entry name" value="P-loop_NTPase"/>
</dbReference>